<dbReference type="Proteomes" id="UP000315423">
    <property type="component" value="Unassembled WGS sequence"/>
</dbReference>
<name>A0AC61SBI7_9EURY</name>
<proteinExistence type="predicted"/>
<evidence type="ECO:0000313" key="1">
    <source>
        <dbReference type="EMBL" id="TKY92063.1"/>
    </source>
</evidence>
<comment type="caution">
    <text evidence="1">The sequence shown here is derived from an EMBL/GenBank/DDBJ whole genome shotgun (WGS) entry which is preliminary data.</text>
</comment>
<reference evidence="1" key="1">
    <citation type="submission" date="2018-09" db="EMBL/GenBank/DDBJ databases">
        <title>A genomic encyclopedia of anaerobic methanotrophic archaea.</title>
        <authorList>
            <person name="Skennerton C.T."/>
            <person name="Chadwick G.L."/>
            <person name="Laso-Perez R."/>
            <person name="Leu A.O."/>
            <person name="Speth D.R."/>
            <person name="Yu H."/>
            <person name="Morgan-Lang C."/>
            <person name="Hatzenpichler R."/>
            <person name="Goudeau D."/>
            <person name="Malmstrom R."/>
            <person name="Woyke T."/>
            <person name="Hallam S."/>
            <person name="Tyson G.W."/>
            <person name="Wegener G."/>
            <person name="Boetius A."/>
            <person name="Orphan V.J."/>
        </authorList>
    </citation>
    <scope>NUCLEOTIDE SEQUENCE</scope>
    <source>
        <strain evidence="1">CONS3730D10UFb2</strain>
    </source>
</reference>
<dbReference type="EMBL" id="QYBA01000082">
    <property type="protein sequence ID" value="TKY92063.1"/>
    <property type="molecule type" value="Genomic_DNA"/>
</dbReference>
<protein>
    <submittedName>
        <fullName evidence="1">Asp-tRNA(Asn)/Glu-tRNA(Gln) amidotransferase subunit GatC</fullName>
    </submittedName>
</protein>
<accession>A0AC61SBI7</accession>
<gene>
    <name evidence="1" type="primary">gatC</name>
    <name evidence="1" type="ORF">C5S46_02635</name>
</gene>
<evidence type="ECO:0000313" key="2">
    <source>
        <dbReference type="Proteomes" id="UP000315423"/>
    </source>
</evidence>
<organism evidence="1 2">
    <name type="scientific">Candidatus Methanomarinus sp</name>
    <dbReference type="NCBI Taxonomy" id="3386244"/>
    <lineage>
        <taxon>Archaea</taxon>
        <taxon>Methanobacteriati</taxon>
        <taxon>Methanobacteriota</taxon>
        <taxon>Stenosarchaea group</taxon>
        <taxon>Methanomicrobia</taxon>
        <taxon>Methanosarcinales</taxon>
        <taxon>ANME-2 cluster</taxon>
        <taxon>Candidatus Methanocomedenaceae</taxon>
        <taxon>Candidatus Methanomarinus</taxon>
    </lineage>
</organism>
<sequence length="93" mass="10634">MITTKEVEHISWLARLKVNEEQLEGYAQQLNSILDYFAQLDEVETKDVEPTYHVIDVNNVFRDDVITPSLSQDEAIGNAPKKQDGCFKAPRII</sequence>